<dbReference type="Pfam" id="PF08241">
    <property type="entry name" value="Methyltransf_11"/>
    <property type="match status" value="1"/>
</dbReference>
<feature type="region of interest" description="Disordered" evidence="1">
    <location>
        <begin position="246"/>
        <end position="277"/>
    </location>
</feature>
<dbReference type="PANTHER" id="PTHR43591">
    <property type="entry name" value="METHYLTRANSFERASE"/>
    <property type="match status" value="1"/>
</dbReference>
<dbReference type="Gene3D" id="3.40.50.150">
    <property type="entry name" value="Vaccinia Virus protein VP39"/>
    <property type="match status" value="1"/>
</dbReference>
<dbReference type="SUPFAM" id="SSF53335">
    <property type="entry name" value="S-adenosyl-L-methionine-dependent methyltransferases"/>
    <property type="match status" value="1"/>
</dbReference>
<dbReference type="CDD" id="cd02440">
    <property type="entry name" value="AdoMet_MTases"/>
    <property type="match status" value="1"/>
</dbReference>
<organism evidence="3 4">
    <name type="scientific">Catellatospora bangladeshensis</name>
    <dbReference type="NCBI Taxonomy" id="310355"/>
    <lineage>
        <taxon>Bacteria</taxon>
        <taxon>Bacillati</taxon>
        <taxon>Actinomycetota</taxon>
        <taxon>Actinomycetes</taxon>
        <taxon>Micromonosporales</taxon>
        <taxon>Micromonosporaceae</taxon>
        <taxon>Catellatospora</taxon>
    </lineage>
</organism>
<dbReference type="Proteomes" id="UP000601223">
    <property type="component" value="Unassembled WGS sequence"/>
</dbReference>
<proteinExistence type="predicted"/>
<name>A0A8J3JJ64_9ACTN</name>
<dbReference type="EMBL" id="BONF01000015">
    <property type="protein sequence ID" value="GIF81631.1"/>
    <property type="molecule type" value="Genomic_DNA"/>
</dbReference>
<evidence type="ECO:0000259" key="2">
    <source>
        <dbReference type="Pfam" id="PF08241"/>
    </source>
</evidence>
<dbReference type="AlphaFoldDB" id="A0A8J3JJ64"/>
<keyword evidence="4" id="KW-1185">Reference proteome</keyword>
<dbReference type="InterPro" id="IPR029063">
    <property type="entry name" value="SAM-dependent_MTases_sf"/>
</dbReference>
<keyword evidence="3" id="KW-0808">Transferase</keyword>
<feature type="compositionally biased region" description="Basic and acidic residues" evidence="1">
    <location>
        <begin position="251"/>
        <end position="264"/>
    </location>
</feature>
<reference evidence="3 4" key="1">
    <citation type="submission" date="2021-01" db="EMBL/GenBank/DDBJ databases">
        <title>Whole genome shotgun sequence of Catellatospora bangladeshensis NBRC 107357.</title>
        <authorList>
            <person name="Komaki H."/>
            <person name="Tamura T."/>
        </authorList>
    </citation>
    <scope>NUCLEOTIDE SEQUENCE [LARGE SCALE GENOMIC DNA]</scope>
    <source>
        <strain evidence="3 4">NBRC 107357</strain>
    </source>
</reference>
<feature type="domain" description="Methyltransferase type 11" evidence="2">
    <location>
        <begin position="40"/>
        <end position="124"/>
    </location>
</feature>
<dbReference type="GO" id="GO:0008757">
    <property type="term" value="F:S-adenosylmethionine-dependent methyltransferase activity"/>
    <property type="evidence" value="ECO:0007669"/>
    <property type="project" value="InterPro"/>
</dbReference>
<evidence type="ECO:0000313" key="4">
    <source>
        <dbReference type="Proteomes" id="UP000601223"/>
    </source>
</evidence>
<protein>
    <submittedName>
        <fullName evidence="3">Methyltransferase</fullName>
    </submittedName>
</protein>
<accession>A0A8J3JJ64</accession>
<gene>
    <name evidence="3" type="ORF">Cba03nite_29800</name>
</gene>
<sequence>MGKDSPTELARLRALEALCDPISKELITGLGLAPGWLCADVGAGAGSVSRWLAETASVVATDLDTRFLTPGERLTVLVHDVTTDPVPGGPFDLVHARFLLETLPDPEAAVGRLVQWLRPGGHLAVIGVDLTVSALTPHPELRAVTGALLEVFREQMGTEPTFGRRLPPLLAAHGLTDIRMAVHPLLVGDGGPGERVMRATFEQAFEKMVTTGRLTVEQVEAGRAWFGRPGHLDVLALMPVVWARRPGPSPDHGRDARPAGRRESVSCADDTGPGSDG</sequence>
<evidence type="ECO:0000256" key="1">
    <source>
        <dbReference type="SAM" id="MobiDB-lite"/>
    </source>
</evidence>
<evidence type="ECO:0000313" key="3">
    <source>
        <dbReference type="EMBL" id="GIF81631.1"/>
    </source>
</evidence>
<dbReference type="GO" id="GO:0032259">
    <property type="term" value="P:methylation"/>
    <property type="evidence" value="ECO:0007669"/>
    <property type="project" value="UniProtKB-KW"/>
</dbReference>
<dbReference type="InterPro" id="IPR013216">
    <property type="entry name" value="Methyltransf_11"/>
</dbReference>
<comment type="caution">
    <text evidence="3">The sequence shown here is derived from an EMBL/GenBank/DDBJ whole genome shotgun (WGS) entry which is preliminary data.</text>
</comment>
<keyword evidence="3" id="KW-0489">Methyltransferase</keyword>